<dbReference type="SUPFAM" id="SSF52540">
    <property type="entry name" value="P-loop containing nucleoside triphosphate hydrolases"/>
    <property type="match status" value="1"/>
</dbReference>
<proteinExistence type="predicted"/>
<reference evidence="3 4" key="1">
    <citation type="submission" date="2024-10" db="EMBL/GenBank/DDBJ databases">
        <title>The Natural Products Discovery Center: Release of the First 8490 Sequenced Strains for Exploring Actinobacteria Biosynthetic Diversity.</title>
        <authorList>
            <person name="Kalkreuter E."/>
            <person name="Kautsar S.A."/>
            <person name="Yang D."/>
            <person name="Bader C.D."/>
            <person name="Teijaro C.N."/>
            <person name="Fluegel L."/>
            <person name="Davis C.M."/>
            <person name="Simpson J.R."/>
            <person name="Lauterbach L."/>
            <person name="Steele A.D."/>
            <person name="Gui C."/>
            <person name="Meng S."/>
            <person name="Li G."/>
            <person name="Viehrig K."/>
            <person name="Ye F."/>
            <person name="Su P."/>
            <person name="Kiefer A.F."/>
            <person name="Nichols A."/>
            <person name="Cepeda A.J."/>
            <person name="Yan W."/>
            <person name="Fan B."/>
            <person name="Jiang Y."/>
            <person name="Adhikari A."/>
            <person name="Zheng C.-J."/>
            <person name="Schuster L."/>
            <person name="Cowan T.M."/>
            <person name="Smanski M.J."/>
            <person name="Chevrette M.G."/>
            <person name="De Carvalho L.P.S."/>
            <person name="Shen B."/>
        </authorList>
    </citation>
    <scope>NUCLEOTIDE SEQUENCE [LARGE SCALE GENOMIC DNA]</scope>
    <source>
        <strain evidence="3 4">NPDC050545</strain>
    </source>
</reference>
<dbReference type="Pfam" id="PF19993">
    <property type="entry name" value="DO-GTPase2"/>
    <property type="match status" value="1"/>
</dbReference>
<keyword evidence="4" id="KW-1185">Reference proteome</keyword>
<protein>
    <recommendedName>
        <fullName evidence="2">Double-GTPase 2 domain-containing protein</fullName>
    </recommendedName>
</protein>
<dbReference type="CDD" id="cd00882">
    <property type="entry name" value="Ras_like_GTPase"/>
    <property type="match status" value="1"/>
</dbReference>
<dbReference type="Gene3D" id="3.40.50.300">
    <property type="entry name" value="P-loop containing nucleotide triphosphate hydrolases"/>
    <property type="match status" value="1"/>
</dbReference>
<name>A0ABW7YPR7_9ACTN</name>
<feature type="domain" description="Double-GTPase 2" evidence="2">
    <location>
        <begin position="140"/>
        <end position="298"/>
    </location>
</feature>
<dbReference type="RefSeq" id="WP_397081177.1">
    <property type="nucleotide sequence ID" value="NZ_JBITGY010000003.1"/>
</dbReference>
<feature type="region of interest" description="Disordered" evidence="1">
    <location>
        <begin position="36"/>
        <end position="57"/>
    </location>
</feature>
<evidence type="ECO:0000313" key="3">
    <source>
        <dbReference type="EMBL" id="MFI6497920.1"/>
    </source>
</evidence>
<organism evidence="3 4">
    <name type="scientific">Nonomuraea typhae</name>
    <dbReference type="NCBI Taxonomy" id="2603600"/>
    <lineage>
        <taxon>Bacteria</taxon>
        <taxon>Bacillati</taxon>
        <taxon>Actinomycetota</taxon>
        <taxon>Actinomycetes</taxon>
        <taxon>Streptosporangiales</taxon>
        <taxon>Streptosporangiaceae</taxon>
        <taxon>Nonomuraea</taxon>
    </lineage>
</organism>
<evidence type="ECO:0000259" key="2">
    <source>
        <dbReference type="Pfam" id="PF19993"/>
    </source>
</evidence>
<accession>A0ABW7YPR7</accession>
<dbReference type="InterPro" id="IPR045528">
    <property type="entry name" value="DO-GTPase2"/>
</dbReference>
<dbReference type="EMBL" id="JBITGY010000003">
    <property type="protein sequence ID" value="MFI6497920.1"/>
    <property type="molecule type" value="Genomic_DNA"/>
</dbReference>
<evidence type="ECO:0000313" key="4">
    <source>
        <dbReference type="Proteomes" id="UP001612741"/>
    </source>
</evidence>
<sequence length="398" mass="42941">MDAARGVIPGCPSGGDLRPHPAYDAVASRLAATYSRKATGGPMPPSDPPQPAPHPAGGKLVPCPICASTLNWEEQDLYRYDRVKGNYVPLTIPPTASPTQQAVVRRTAFVRCTDQDSADPGAAHYLPLAYGQHGTPSVYGFVGATNSGKTHLLIAMIAQMEKHGLGFGLSHQAINLVGHQSLIDEQVSPFLNDSRVVEHTRPGTIGLVDIFVVREGAGQARPVALFDVAGGDLLEIESARRFLDVADGLIFVVNAAELGRDELGDRTFGTVLELLQASGRLPELSTAIVLSKADLLRFDDPIALWLRQEDRVLDAESSLRESTDVYAYLQARHALAWSRPYRECRKATFHVASATGSDLVVDKTFVRGVRPRRVLNPLISLMAMTGVLTSPEARKIGI</sequence>
<dbReference type="InterPro" id="IPR027417">
    <property type="entry name" value="P-loop_NTPase"/>
</dbReference>
<dbReference type="Proteomes" id="UP001612741">
    <property type="component" value="Unassembled WGS sequence"/>
</dbReference>
<feature type="region of interest" description="Disordered" evidence="1">
    <location>
        <begin position="1"/>
        <end position="20"/>
    </location>
</feature>
<gene>
    <name evidence="3" type="ORF">ACIBG2_11070</name>
</gene>
<comment type="caution">
    <text evidence="3">The sequence shown here is derived from an EMBL/GenBank/DDBJ whole genome shotgun (WGS) entry which is preliminary data.</text>
</comment>
<evidence type="ECO:0000256" key="1">
    <source>
        <dbReference type="SAM" id="MobiDB-lite"/>
    </source>
</evidence>
<feature type="compositionally biased region" description="Pro residues" evidence="1">
    <location>
        <begin position="42"/>
        <end position="54"/>
    </location>
</feature>